<evidence type="ECO:0000259" key="7">
    <source>
        <dbReference type="Pfam" id="PF22672"/>
    </source>
</evidence>
<feature type="compositionally biased region" description="Polar residues" evidence="2">
    <location>
        <begin position="850"/>
        <end position="872"/>
    </location>
</feature>
<feature type="domain" description="Duffy-binding-like" evidence="7">
    <location>
        <begin position="1139"/>
        <end position="1290"/>
    </location>
</feature>
<evidence type="ECO:0000259" key="5">
    <source>
        <dbReference type="Pfam" id="PF15445"/>
    </source>
</evidence>
<dbReference type="GO" id="GO:0046789">
    <property type="term" value="F:host cell surface receptor binding"/>
    <property type="evidence" value="ECO:0007669"/>
    <property type="project" value="InterPro"/>
</dbReference>
<dbReference type="GO" id="GO:0016020">
    <property type="term" value="C:membrane"/>
    <property type="evidence" value="ECO:0007669"/>
    <property type="project" value="InterPro"/>
</dbReference>
<feature type="domain" description="Duffy-antigen binding" evidence="4">
    <location>
        <begin position="831"/>
        <end position="1060"/>
    </location>
</feature>
<feature type="region of interest" description="Disordered" evidence="2">
    <location>
        <begin position="464"/>
        <end position="485"/>
    </location>
</feature>
<dbReference type="EMBL" id="KI926148">
    <property type="protein sequence ID" value="ETW39452.1"/>
    <property type="molecule type" value="Genomic_DNA"/>
</dbReference>
<evidence type="ECO:0000256" key="1">
    <source>
        <dbReference type="SAM" id="Coils"/>
    </source>
</evidence>
<feature type="compositionally biased region" description="Basic and acidic residues" evidence="2">
    <location>
        <begin position="1580"/>
        <end position="1592"/>
    </location>
</feature>
<dbReference type="Proteomes" id="UP000019114">
    <property type="component" value="Unassembled WGS sequence"/>
</dbReference>
<evidence type="ECO:0000313" key="9">
    <source>
        <dbReference type="Proteomes" id="UP000019114"/>
    </source>
</evidence>
<dbReference type="FunFam" id="1.20.58.830:FF:000004">
    <property type="entry name" value="Erythrocyte membrane protein 1, PfEMP1"/>
    <property type="match status" value="1"/>
</dbReference>
<dbReference type="InterPro" id="IPR042202">
    <property type="entry name" value="Duffy-ag-bd_sf"/>
</dbReference>
<dbReference type="Gene3D" id="1.20.1310.20">
    <property type="entry name" value="Duffy-antigen binding domain"/>
    <property type="match status" value="2"/>
</dbReference>
<feature type="compositionally biased region" description="Low complexity" evidence="2">
    <location>
        <begin position="464"/>
        <end position="476"/>
    </location>
</feature>
<dbReference type="FunFam" id="1.20.1310.20:FF:000001">
    <property type="entry name" value="Erythrocyte membrane protein 1, PfEMP1"/>
    <property type="match status" value="1"/>
</dbReference>
<dbReference type="Gene3D" id="1.20.58.1930">
    <property type="match status" value="1"/>
</dbReference>
<feature type="coiled-coil region" evidence="1">
    <location>
        <begin position="1986"/>
        <end position="2013"/>
    </location>
</feature>
<dbReference type="FunFam" id="1.20.58.1930:FF:000001">
    <property type="entry name" value="Erythrocyte membrane protein 1, PfEMP1"/>
    <property type="match status" value="1"/>
</dbReference>
<protein>
    <recommendedName>
        <fullName evidence="10">Erythrocyte membrane protein 1</fullName>
    </recommendedName>
</protein>
<evidence type="ECO:0000313" key="8">
    <source>
        <dbReference type="EMBL" id="ETW39452.1"/>
    </source>
</evidence>
<dbReference type="Gene3D" id="1.10.1900.40">
    <property type="entry name" value="Acidic terminal segments, variant surface antigen of PfEMP1"/>
    <property type="match status" value="2"/>
</dbReference>
<feature type="compositionally biased region" description="Gly residues" evidence="2">
    <location>
        <begin position="677"/>
        <end position="687"/>
    </location>
</feature>
<proteinExistence type="predicted"/>
<feature type="region of interest" description="Disordered" evidence="2">
    <location>
        <begin position="966"/>
        <end position="998"/>
    </location>
</feature>
<feature type="domain" description="Duffy-binding-like" evidence="3">
    <location>
        <begin position="546"/>
        <end position="715"/>
    </location>
</feature>
<feature type="domain" description="Duffy-antigen binding" evidence="4">
    <location>
        <begin position="21"/>
        <end position="217"/>
    </location>
</feature>
<dbReference type="Pfam" id="PF05424">
    <property type="entry name" value="Duffy_binding"/>
    <property type="match status" value="2"/>
</dbReference>
<feature type="compositionally biased region" description="Basic and acidic residues" evidence="2">
    <location>
        <begin position="1640"/>
        <end position="1654"/>
    </location>
</feature>
<name>W4I7Q3_PLAFA</name>
<feature type="region of interest" description="Disordered" evidence="2">
    <location>
        <begin position="1802"/>
        <end position="1832"/>
    </location>
</feature>
<sequence length="2120" mass="241843">MGVMKTVKGIRAEKAEKINGGACAPYRRLHLCDKNLETISNYDSNNARHKLLAEVCMAANYEGDSIKTHYPPHQQIYGDSPSQLCTMLARSFADIGDIIRGRDLFYGNTQEKEKRKQLEKNLKKIFGKIHDNLKDKEAKKHYKKDKDPDFFKLREDWWTANRETVWKALTCKADTGNAYFRATCSDTKGPSVAQKQCRCDGANIVPTYFDYVPQFLRWFEEWAEDFCRKKKKKLENLQKQCRGQFDKKPRYCSRNGYDCEKTKPAIGRLRMGKGCTDCFFACNPYVEWIDKKKEEFEKQKEEFDKQKKKYGKEISGNGRKRGHTRGTTNSNYEGYESKFYKELQRNGYQTVNAFLGLLNKEEVCTKITDTEGGRIDFAEEHDNNNNDETKGTFYRSKYCKPCPLCGVERNGSGWEEKDKIEKCKSINLYKPINPDEGTKIEILKSGENRDDIKKKIEDFCTKTNGDTTNNGGNASSGVGGSGSKSDSKELYEEWTCYHVKQLEKENKENGVNDDDYDQDVQTGGGLCILQKKKHEGVQKQKTFHNFFYYWVAHMLKDSIYWRTEKLDKCLQNDKKKCGKKICNGDCDCFKRWIDKKEKDEWDKIKEQFSKQDINGTGGNDNSASLIAFSNDGVLQDVLELEFANENSKEDAENNVSAEEAKEIRHLRDIIKKKNQGTTGGSGTGGSTDGKKKTLMDELLDHEKGEAEKCIKKCQETQPKPPGGGGGAKSGEPRSEKGDDVEEEDDGGEEEEEDEGEEEEEEEEKEEEEVKTEDDNVEKVCATVDKILKDDKSLQEACTQKYSIPNRYWGWRCVTSGAETATGGEPTGSGSICIPPRRRRLYVGKLETLDTDSTSQSDGKPATQPQGQTASQDPSDKLRNAFIESAAIETFFLWDRYKKIKDIERQEKEKRERENGFSLPVLSSSVDGDSNDPQTSLQKGHIPPDFLRQMFYTLGDYRDILVRGGDVNSGSGSEKEGDSSNNDNIVVLASGSDKKSRDEMKKIQKAIDEHINSLKQAASVLKPQPPIQSREKLWQKNAQHIWHGMICALTYTQTSSSGGDKTTTITQDNDLKKALLDGEGKKPKTKTDGTNGKDYTYGGVRLEDENSGTQALSPTSPQANGSISLADFTSRPAYFRWLEEWGETFCRKRTEMLEKIKEECRNSEQEGKRHCSGDGHDCTEKELKHKNMSADPDCRDCYKQCRKYRKWIDMKFEEYEKQKCKYQGEHGKINGNSSGEGENCCEQIKQKTSAAEFLTALKHCKNNEGDEEKGNEEKENNKIDFDKPEKTFSRSTYCETCPSYVVKCNGGRGRRGKDPCTPHNEKGKSWESVFNANGGNSTEITVEMIDRRGPFIKNYSKILEESGNSSDSLFKTSRLFKSVRDQQWECRYKDEKTDICKLKNFNDKIDLNQYTTFKVLLIYWLEDFLYGYYLLKKRKIIEKCTKNGENKCSEEFKKHCACVKEWIEKKRGEWDKIKKHYVGENKSEDPDDYNVRSFLETWITQIPVANTEDKVIKLSKFDNFCGCSADASAQKKNDNEKDAIDCMINRLTEKITSCLSSTSDETPANCDENTPLVEDEDDALHEETEVKRPEICKDVVPTEEQEEKGGCEPPATQPEPPGISEKNPEQTPVIKPEEEAAAPEVGRDKDIEDKVEVKKEKKPKVSPKPQNPFEIPLSDELLTSMASSTLAWSVGIGFAAFSYFFLKKKTKSSVGNLFQILQIPKGDHDIPTLKSSNRYIPYVSDTYKGKTYIYMEGDSDEDKYAFMSDTTDVTSSESEYEEMDINDIYAPRAPKYKTLIEVVLEPSGNNTTASGKNTPSDTQNDIQNDGIPSSKITDNEWNTLKDEFISQYLQSEQPNGLPNDYTSGNSSTNTNITTTSRANMEEKPFITSIHDRDLYSGEEYNYNVNMVNSMNDIPINRDNNVYSGIDLINDSLNSGNQPIDIYDELLKRKENELFGTNHVKQTSIHSVSKLTNSDPLLNQLELFHKWLDRHRDMCEKLKNHHERLAKLKEKWENETHSGNTHPSDSNKTLNTDVSIQIHMDNPKPINQFTNMDTILDDLDKPFNEPYYYDMYDDDIYYDVHDHDASTVDSNNMDVPSKVQIEMDINTKLVKEKYPIADVWDI</sequence>
<dbReference type="Pfam" id="PF22672">
    <property type="entry name" value="DBL_C"/>
    <property type="match status" value="2"/>
</dbReference>
<dbReference type="Pfam" id="PF18562">
    <property type="entry name" value="CIDR1_gamma"/>
    <property type="match status" value="1"/>
</dbReference>
<dbReference type="InterPro" id="IPR054595">
    <property type="entry name" value="DBL_C"/>
</dbReference>
<feature type="region of interest" description="Disordered" evidence="2">
    <location>
        <begin position="712"/>
        <end position="778"/>
    </location>
</feature>
<evidence type="ECO:0000256" key="2">
    <source>
        <dbReference type="SAM" id="MobiDB-lite"/>
    </source>
</evidence>
<dbReference type="InterPro" id="IPR008602">
    <property type="entry name" value="Duffy-antigen-binding"/>
</dbReference>
<feature type="region of interest" description="Disordered" evidence="2">
    <location>
        <begin position="1578"/>
        <end position="1667"/>
    </location>
</feature>
<feature type="compositionally biased region" description="Basic and acidic residues" evidence="2">
    <location>
        <begin position="905"/>
        <end position="914"/>
    </location>
</feature>
<dbReference type="InterPro" id="IPR029211">
    <property type="entry name" value="PfEMP1_ATS"/>
</dbReference>
<feature type="domain" description="Duffy-binding-like" evidence="3">
    <location>
        <begin position="1415"/>
        <end position="1559"/>
    </location>
</feature>
<dbReference type="OrthoDB" id="378882at2759"/>
<dbReference type="InterPro" id="IPR044932">
    <property type="entry name" value="PfEMP1_ATS_sf"/>
</dbReference>
<feature type="compositionally biased region" description="Low complexity" evidence="2">
    <location>
        <begin position="1861"/>
        <end position="1871"/>
    </location>
</feature>
<dbReference type="InterPro" id="IPR004258">
    <property type="entry name" value="DBL"/>
</dbReference>
<feature type="domain" description="Cysteine-rich interdomain region 1 gamma" evidence="6">
    <location>
        <begin position="1336"/>
        <end position="1399"/>
    </location>
</feature>
<dbReference type="Pfam" id="PF03011">
    <property type="entry name" value="PFEMP"/>
    <property type="match status" value="2"/>
</dbReference>
<evidence type="ECO:0008006" key="10">
    <source>
        <dbReference type="Google" id="ProtNLM"/>
    </source>
</evidence>
<evidence type="ECO:0000259" key="4">
    <source>
        <dbReference type="Pfam" id="PF05424"/>
    </source>
</evidence>
<feature type="domain" description="Plasmodium falciparum erythrocyte membrane protein 1 acidic terminal segment" evidence="5">
    <location>
        <begin position="1684"/>
        <end position="2120"/>
    </location>
</feature>
<feature type="compositionally biased region" description="Polar residues" evidence="2">
    <location>
        <begin position="920"/>
        <end position="937"/>
    </location>
</feature>
<reference evidence="8 9" key="2">
    <citation type="submission" date="2013-02" db="EMBL/GenBank/DDBJ databases">
        <title>The Genome Sequence of Plasmodium falciparum NF135/5.C10.</title>
        <authorList>
            <consortium name="The Broad Institute Genome Sequencing Platform"/>
            <consortium name="The Broad Institute Genome Sequencing Center for Infectious Disease"/>
            <person name="Neafsey D."/>
            <person name="Cheeseman I."/>
            <person name="Volkman S."/>
            <person name="Adams J."/>
            <person name="Walker B."/>
            <person name="Young S.K."/>
            <person name="Zeng Q."/>
            <person name="Gargeya S."/>
            <person name="Fitzgerald M."/>
            <person name="Haas B."/>
            <person name="Abouelleil A."/>
            <person name="Alvarado L."/>
            <person name="Arachchi H.M."/>
            <person name="Berlin A.M."/>
            <person name="Chapman S.B."/>
            <person name="Dewar J."/>
            <person name="Goldberg J."/>
            <person name="Griggs A."/>
            <person name="Gujja S."/>
            <person name="Hansen M."/>
            <person name="Howarth C."/>
            <person name="Imamovic A."/>
            <person name="Larimer J."/>
            <person name="McCowan C."/>
            <person name="Murphy C."/>
            <person name="Neiman D."/>
            <person name="Pearson M."/>
            <person name="Priest M."/>
            <person name="Roberts A."/>
            <person name="Saif S."/>
            <person name="Shea T."/>
            <person name="Sisk P."/>
            <person name="Sykes S."/>
            <person name="Wortman J."/>
            <person name="Nusbaum C."/>
            <person name="Birren B."/>
        </authorList>
    </citation>
    <scope>NUCLEOTIDE SEQUENCE [LARGE SCALE GENOMIC DNA]</scope>
    <source>
        <strain evidence="8 9">NF135/5.C10</strain>
    </source>
</reference>
<feature type="domain" description="Duffy-binding-like" evidence="7">
    <location>
        <begin position="221"/>
        <end position="382"/>
    </location>
</feature>
<dbReference type="Gene3D" id="1.20.58.830">
    <property type="match status" value="3"/>
</dbReference>
<dbReference type="FunFam" id="1.10.1900.40:FF:000001">
    <property type="entry name" value="Erythrocyte membrane protein 1"/>
    <property type="match status" value="1"/>
</dbReference>
<feature type="region of interest" description="Disordered" evidence="2">
    <location>
        <begin position="905"/>
        <end position="940"/>
    </location>
</feature>
<feature type="region of interest" description="Disordered" evidence="2">
    <location>
        <begin position="669"/>
        <end position="692"/>
    </location>
</feature>
<accession>W4I7Q3</accession>
<dbReference type="InterPro" id="IPR041480">
    <property type="entry name" value="CIDR1_gamma"/>
</dbReference>
<feature type="compositionally biased region" description="Acidic residues" evidence="2">
    <location>
        <begin position="738"/>
        <end position="771"/>
    </location>
</feature>
<dbReference type="FunFam" id="1.20.58.830:FF:000002">
    <property type="entry name" value="Erythrocyte membrane protein 1, PfEMP1"/>
    <property type="match status" value="1"/>
</dbReference>
<reference evidence="8 9" key="1">
    <citation type="submission" date="2013-02" db="EMBL/GenBank/DDBJ databases">
        <title>The Genome Annotation of Plasmodium falciparum NF135/5.C10.</title>
        <authorList>
            <consortium name="The Broad Institute Genome Sequencing Platform"/>
            <consortium name="The Broad Institute Genome Sequencing Center for Infectious Disease"/>
            <person name="Neafsey D."/>
            <person name="Hoffman S."/>
            <person name="Volkman S."/>
            <person name="Rosenthal P."/>
            <person name="Walker B."/>
            <person name="Young S.K."/>
            <person name="Zeng Q."/>
            <person name="Gargeya S."/>
            <person name="Fitzgerald M."/>
            <person name="Haas B."/>
            <person name="Abouelleil A."/>
            <person name="Allen A.W."/>
            <person name="Alvarado L."/>
            <person name="Arachchi H.M."/>
            <person name="Berlin A.M."/>
            <person name="Chapman S.B."/>
            <person name="Gainer-Dewar J."/>
            <person name="Goldberg J."/>
            <person name="Griggs A."/>
            <person name="Gujja S."/>
            <person name="Hansen M."/>
            <person name="Howarth C."/>
            <person name="Imamovic A."/>
            <person name="Ireland A."/>
            <person name="Larimer J."/>
            <person name="McCowan C."/>
            <person name="Murphy C."/>
            <person name="Pearson M."/>
            <person name="Poon T.W."/>
            <person name="Priest M."/>
            <person name="Roberts A."/>
            <person name="Saif S."/>
            <person name="Shea T."/>
            <person name="Sisk P."/>
            <person name="Sykes S."/>
            <person name="Wortman J."/>
            <person name="Nusbaum C."/>
            <person name="Birren B."/>
        </authorList>
    </citation>
    <scope>NUCLEOTIDE SEQUENCE [LARGE SCALE GENOMIC DNA]</scope>
    <source>
        <strain evidence="8 9">NF135/5.C10</strain>
    </source>
</reference>
<keyword evidence="1" id="KW-0175">Coiled coil</keyword>
<gene>
    <name evidence="8" type="ORF">PFNF135_06168</name>
</gene>
<dbReference type="SUPFAM" id="SSF140924">
    <property type="entry name" value="Duffy binding domain-like"/>
    <property type="match status" value="4"/>
</dbReference>
<feature type="region of interest" description="Disordered" evidence="2">
    <location>
        <begin position="1851"/>
        <end position="1871"/>
    </location>
</feature>
<organism evidence="8 9">
    <name type="scientific">Plasmodium falciparum NF135/5.C10</name>
    <dbReference type="NCBI Taxonomy" id="1036726"/>
    <lineage>
        <taxon>Eukaryota</taxon>
        <taxon>Sar</taxon>
        <taxon>Alveolata</taxon>
        <taxon>Apicomplexa</taxon>
        <taxon>Aconoidasida</taxon>
        <taxon>Haemosporida</taxon>
        <taxon>Plasmodiidae</taxon>
        <taxon>Plasmodium</taxon>
        <taxon>Plasmodium (Laverania)</taxon>
    </lineage>
</organism>
<evidence type="ECO:0000259" key="6">
    <source>
        <dbReference type="Pfam" id="PF18562"/>
    </source>
</evidence>
<feature type="region of interest" description="Disordered" evidence="2">
    <location>
        <begin position="848"/>
        <end position="874"/>
    </location>
</feature>
<dbReference type="Pfam" id="PF15445">
    <property type="entry name" value="ATS"/>
    <property type="match status" value="1"/>
</dbReference>
<evidence type="ECO:0000259" key="3">
    <source>
        <dbReference type="Pfam" id="PF03011"/>
    </source>
</evidence>